<keyword evidence="5 8" id="KW-0689">Ribosomal protein</keyword>
<evidence type="ECO:0000259" key="10">
    <source>
        <dbReference type="PROSITE" id="PS50881"/>
    </source>
</evidence>
<evidence type="ECO:0000256" key="9">
    <source>
        <dbReference type="RuleBase" id="RU003823"/>
    </source>
</evidence>
<dbReference type="GO" id="GO:0015935">
    <property type="term" value="C:small ribosomal subunit"/>
    <property type="evidence" value="ECO:0007669"/>
    <property type="project" value="InterPro"/>
</dbReference>
<dbReference type="Gene3D" id="3.30.160.20">
    <property type="match status" value="1"/>
</dbReference>
<dbReference type="InterPro" id="IPR005324">
    <property type="entry name" value="Ribosomal_uS5_C"/>
</dbReference>
<gene>
    <name evidence="8 11" type="primary">rpsE</name>
    <name evidence="11" type="ORF">HSUHS5_0899</name>
</gene>
<evidence type="ECO:0000256" key="1">
    <source>
        <dbReference type="ARBA" id="ARBA00003093"/>
    </source>
</evidence>
<keyword evidence="6 8" id="KW-0687">Ribonucleoprotein</keyword>
<dbReference type="Gene3D" id="3.30.230.10">
    <property type="match status" value="1"/>
</dbReference>
<proteinExistence type="inferred from homology"/>
<dbReference type="FunFam" id="3.30.160.20:FF:000001">
    <property type="entry name" value="30S ribosomal protein S5"/>
    <property type="match status" value="1"/>
</dbReference>
<dbReference type="GO" id="GO:0019843">
    <property type="term" value="F:rRNA binding"/>
    <property type="evidence" value="ECO:0007669"/>
    <property type="project" value="UniProtKB-UniRule"/>
</dbReference>
<evidence type="ECO:0000256" key="4">
    <source>
        <dbReference type="ARBA" id="ARBA00022884"/>
    </source>
</evidence>
<dbReference type="PANTHER" id="PTHR48277">
    <property type="entry name" value="MITOCHONDRIAL RIBOSOMAL PROTEIN S5"/>
    <property type="match status" value="1"/>
</dbReference>
<evidence type="ECO:0000313" key="11">
    <source>
        <dbReference type="EMBL" id="EFX41681.1"/>
    </source>
</evidence>
<evidence type="ECO:0000256" key="3">
    <source>
        <dbReference type="ARBA" id="ARBA00022730"/>
    </source>
</evidence>
<comment type="domain">
    <text evidence="8">The N-terminal domain interacts with the head of the 30S subunit; the C-terminal domain interacts with the body and contacts protein S4. The interaction surface between S4 and S5 is involved in control of translational fidelity.</text>
</comment>
<evidence type="ECO:0000256" key="5">
    <source>
        <dbReference type="ARBA" id="ARBA00022980"/>
    </source>
</evidence>
<dbReference type="InterPro" id="IPR020568">
    <property type="entry name" value="Ribosomal_Su5_D2-typ_SF"/>
</dbReference>
<keyword evidence="3 8" id="KW-0699">rRNA-binding</keyword>
<dbReference type="HAMAP" id="MF_01307_B">
    <property type="entry name" value="Ribosomal_uS5_B"/>
    <property type="match status" value="1"/>
</dbReference>
<dbReference type="PROSITE" id="PS00585">
    <property type="entry name" value="RIBOSOMAL_S5"/>
    <property type="match status" value="1"/>
</dbReference>
<dbReference type="NCBIfam" id="TIGR01021">
    <property type="entry name" value="rpsE_bact"/>
    <property type="match status" value="1"/>
</dbReference>
<dbReference type="Pfam" id="PF03719">
    <property type="entry name" value="Ribosomal_S5_C"/>
    <property type="match status" value="1"/>
</dbReference>
<dbReference type="SUPFAM" id="SSF54211">
    <property type="entry name" value="Ribosomal protein S5 domain 2-like"/>
    <property type="match status" value="1"/>
</dbReference>
<dbReference type="PANTHER" id="PTHR48277:SF1">
    <property type="entry name" value="MITOCHONDRIAL RIBOSOMAL PROTEIN S5"/>
    <property type="match status" value="1"/>
</dbReference>
<evidence type="ECO:0000256" key="8">
    <source>
        <dbReference type="HAMAP-Rule" id="MF_01307"/>
    </source>
</evidence>
<dbReference type="EMBL" id="ADHO01000173">
    <property type="protein sequence ID" value="EFX41681.1"/>
    <property type="molecule type" value="Genomic_DNA"/>
</dbReference>
<evidence type="ECO:0000256" key="6">
    <source>
        <dbReference type="ARBA" id="ARBA00023274"/>
    </source>
</evidence>
<dbReference type="InterPro" id="IPR005712">
    <property type="entry name" value="Ribosomal_uS5_bac-type"/>
</dbReference>
<protein>
    <recommendedName>
        <fullName evidence="7 8">Small ribosomal subunit protein uS5</fullName>
    </recommendedName>
</protein>
<name>E7G4I8_9HELI</name>
<feature type="domain" description="S5 DRBM" evidence="10">
    <location>
        <begin position="31"/>
        <end position="94"/>
    </location>
</feature>
<organism evidence="11 12">
    <name type="scientific">Helicobacter suis HS5</name>
    <dbReference type="NCBI Taxonomy" id="710394"/>
    <lineage>
        <taxon>Bacteria</taxon>
        <taxon>Pseudomonadati</taxon>
        <taxon>Campylobacterota</taxon>
        <taxon>Epsilonproteobacteria</taxon>
        <taxon>Campylobacterales</taxon>
        <taxon>Helicobacteraceae</taxon>
        <taxon>Helicobacter</taxon>
    </lineage>
</organism>
<evidence type="ECO:0000313" key="12">
    <source>
        <dbReference type="Proteomes" id="UP000054093"/>
    </source>
</evidence>
<comment type="subunit">
    <text evidence="8">Part of the 30S ribosomal subunit. Contacts proteins S4 and S8.</text>
</comment>
<reference evidence="11 12" key="1">
    <citation type="journal article" date="2011" name="Vet. Res.">
        <title>Genome sequence of Helicobacter suis supports its role in gastric pathology.</title>
        <authorList>
            <person name="Vermoote M."/>
            <person name="Vandekerckhove T.T."/>
            <person name="Flahou B."/>
            <person name="Pasmans F."/>
            <person name="Smet A."/>
            <person name="De Groote D."/>
            <person name="Van Criekinge W."/>
            <person name="Ducatelle R."/>
            <person name="Haesebrouck F."/>
        </authorList>
    </citation>
    <scope>NUCLEOTIDE SEQUENCE [LARGE SCALE GENOMIC DNA]</scope>
    <source>
        <strain evidence="11 12">HS5</strain>
    </source>
</reference>
<dbReference type="InterPro" id="IPR014721">
    <property type="entry name" value="Ribsml_uS5_D2-typ_fold_subgr"/>
</dbReference>
<comment type="similarity">
    <text evidence="2 8 9">Belongs to the universal ribosomal protein uS5 family.</text>
</comment>
<dbReference type="InterPro" id="IPR013810">
    <property type="entry name" value="Ribosomal_uS5_N"/>
</dbReference>
<dbReference type="PROSITE" id="PS50881">
    <property type="entry name" value="S5_DSRBD"/>
    <property type="match status" value="1"/>
</dbReference>
<sequence length="169" mass="18456">MPRRGGSLCRDFARTKHRPLRIGMEINREEFQEVVVNIGRVTKVVKGGRRFRFNALVVVGNKNGLVGFGLGKAREVPDAIKKAIDDAFKNIIEVKIKGTTIAHDIEQKYNASKILLKPASEGTGIIAGGSTRPMIELAGIKDILTKSLGSNNPYNVVRATFEALSKIKG</sequence>
<dbReference type="SUPFAM" id="SSF54768">
    <property type="entry name" value="dsRNA-binding domain-like"/>
    <property type="match status" value="1"/>
</dbReference>
<keyword evidence="4 8" id="KW-0694">RNA-binding</keyword>
<evidence type="ECO:0000256" key="7">
    <source>
        <dbReference type="ARBA" id="ARBA00035255"/>
    </source>
</evidence>
<comment type="caution">
    <text evidence="11">The sequence shown here is derived from an EMBL/GenBank/DDBJ whole genome shotgun (WGS) entry which is preliminary data.</text>
</comment>
<evidence type="ECO:0000256" key="2">
    <source>
        <dbReference type="ARBA" id="ARBA00008945"/>
    </source>
</evidence>
<dbReference type="InterPro" id="IPR018192">
    <property type="entry name" value="Ribosomal_uS5_N_CS"/>
</dbReference>
<dbReference type="Proteomes" id="UP000054093">
    <property type="component" value="Unassembled WGS sequence"/>
</dbReference>
<dbReference type="InterPro" id="IPR000851">
    <property type="entry name" value="Ribosomal_uS5"/>
</dbReference>
<dbReference type="GO" id="GO:0006412">
    <property type="term" value="P:translation"/>
    <property type="evidence" value="ECO:0007669"/>
    <property type="project" value="UniProtKB-UniRule"/>
</dbReference>
<comment type="function">
    <text evidence="1 8">Located at the back of the 30S subunit body where it stabilizes the conformation of the head with respect to the body.</text>
</comment>
<comment type="function">
    <text evidence="8">With S4 and S12 plays an important role in translational accuracy.</text>
</comment>
<dbReference type="FunFam" id="3.30.230.10:FF:000024">
    <property type="entry name" value="30S ribosomal protein S5"/>
    <property type="match status" value="1"/>
</dbReference>
<accession>E7G4I8</accession>
<dbReference type="Pfam" id="PF00333">
    <property type="entry name" value="Ribosomal_S5"/>
    <property type="match status" value="1"/>
</dbReference>
<dbReference type="AlphaFoldDB" id="E7G4I8"/>
<dbReference type="GO" id="GO:0003735">
    <property type="term" value="F:structural constituent of ribosome"/>
    <property type="evidence" value="ECO:0007669"/>
    <property type="project" value="UniProtKB-UniRule"/>
</dbReference>